<proteinExistence type="predicted"/>
<evidence type="ECO:0000313" key="7">
    <source>
        <dbReference type="EMBL" id="CAA9334519.1"/>
    </source>
</evidence>
<sequence length="339" mass="36044">AEAGGAAGAAGAAAPDGGAAASLKPGQGAWANYDFVPGTRVLFADDFTRETVGNFPRRLEFKSGTSEVVEWQGRRWLSSGDAGAFVIPLPEVLPERFTMEFDLAGKGNGMEVMFDGASDQYRKVEGVDRVELGTWYAGIKNRERNATTATGFKTDEAPVKVRIMADGDYAKVFVNEKRVANVPNAKLGRSKKIHVVLNGWDAESPRMIADLRIAAGGRKLYDAIAETGRVATQGIYFDTNSDKVRPESSPTLKEIAAMLAEHPALKLAIEGHTDDTGDAAANTALSQRRAEAVKAALAAAYGVDAARLTAKGIGAAKPVAPNATPEGRQANRRVELVRQ</sequence>
<dbReference type="Pfam" id="PF00691">
    <property type="entry name" value="OmpA"/>
    <property type="match status" value="1"/>
</dbReference>
<dbReference type="EMBL" id="CADCTU010000584">
    <property type="protein sequence ID" value="CAA9334519.1"/>
    <property type="molecule type" value="Genomic_DNA"/>
</dbReference>
<protein>
    <submittedName>
        <fullName evidence="7">OmpA/MotB domain protein</fullName>
    </submittedName>
</protein>
<dbReference type="PROSITE" id="PS51123">
    <property type="entry name" value="OMPA_2"/>
    <property type="match status" value="1"/>
</dbReference>
<evidence type="ECO:0000256" key="2">
    <source>
        <dbReference type="ARBA" id="ARBA00023136"/>
    </source>
</evidence>
<dbReference type="SUPFAM" id="SSF103088">
    <property type="entry name" value="OmpA-like"/>
    <property type="match status" value="1"/>
</dbReference>
<reference evidence="7" key="1">
    <citation type="submission" date="2020-02" db="EMBL/GenBank/DDBJ databases">
        <authorList>
            <person name="Meier V. D."/>
        </authorList>
    </citation>
    <scope>NUCLEOTIDE SEQUENCE</scope>
    <source>
        <strain evidence="7">AVDCRST_MAG11</strain>
    </source>
</reference>
<evidence type="ECO:0000256" key="5">
    <source>
        <dbReference type="SAM" id="MobiDB-lite"/>
    </source>
</evidence>
<dbReference type="PANTHER" id="PTHR30329">
    <property type="entry name" value="STATOR ELEMENT OF FLAGELLAR MOTOR COMPLEX"/>
    <property type="match status" value="1"/>
</dbReference>
<feature type="domain" description="OmpA-like" evidence="6">
    <location>
        <begin position="224"/>
        <end position="339"/>
    </location>
</feature>
<dbReference type="InterPro" id="IPR006664">
    <property type="entry name" value="OMP_bac"/>
</dbReference>
<name>A0A6J4LKX3_9BACT</name>
<evidence type="ECO:0000256" key="3">
    <source>
        <dbReference type="ARBA" id="ARBA00023237"/>
    </source>
</evidence>
<dbReference type="Gene3D" id="3.30.1330.60">
    <property type="entry name" value="OmpA-like domain"/>
    <property type="match status" value="1"/>
</dbReference>
<feature type="region of interest" description="Disordered" evidence="5">
    <location>
        <begin position="317"/>
        <end position="339"/>
    </location>
</feature>
<keyword evidence="3" id="KW-0998">Cell outer membrane</keyword>
<feature type="non-terminal residue" evidence="7">
    <location>
        <position position="1"/>
    </location>
</feature>
<dbReference type="PRINTS" id="PR01021">
    <property type="entry name" value="OMPADOMAIN"/>
</dbReference>
<feature type="compositionally biased region" description="Low complexity" evidence="5">
    <location>
        <begin position="9"/>
        <end position="21"/>
    </location>
</feature>
<accession>A0A6J4LKX3</accession>
<evidence type="ECO:0000256" key="1">
    <source>
        <dbReference type="ARBA" id="ARBA00004442"/>
    </source>
</evidence>
<evidence type="ECO:0000259" key="6">
    <source>
        <dbReference type="PROSITE" id="PS51123"/>
    </source>
</evidence>
<gene>
    <name evidence="7" type="ORF">AVDCRST_MAG11-2638</name>
</gene>
<keyword evidence="2 4" id="KW-0472">Membrane</keyword>
<dbReference type="GO" id="GO:0009279">
    <property type="term" value="C:cell outer membrane"/>
    <property type="evidence" value="ECO:0007669"/>
    <property type="project" value="UniProtKB-SubCell"/>
</dbReference>
<dbReference type="PANTHER" id="PTHR30329:SF21">
    <property type="entry name" value="LIPOPROTEIN YIAD-RELATED"/>
    <property type="match status" value="1"/>
</dbReference>
<evidence type="ECO:0000256" key="4">
    <source>
        <dbReference type="PROSITE-ProRule" id="PRU00473"/>
    </source>
</evidence>
<dbReference type="InterPro" id="IPR006665">
    <property type="entry name" value="OmpA-like"/>
</dbReference>
<dbReference type="InterPro" id="IPR050330">
    <property type="entry name" value="Bact_OuterMem_StrucFunc"/>
</dbReference>
<dbReference type="InterPro" id="IPR036737">
    <property type="entry name" value="OmpA-like_sf"/>
</dbReference>
<comment type="subcellular location">
    <subcellularLocation>
        <location evidence="1">Cell outer membrane</location>
    </subcellularLocation>
</comment>
<dbReference type="AlphaFoldDB" id="A0A6J4LKX3"/>
<feature type="region of interest" description="Disordered" evidence="5">
    <location>
        <begin position="1"/>
        <end position="21"/>
    </location>
</feature>
<organism evidence="7">
    <name type="scientific">uncultured Gemmatimonadaceae bacterium</name>
    <dbReference type="NCBI Taxonomy" id="246130"/>
    <lineage>
        <taxon>Bacteria</taxon>
        <taxon>Pseudomonadati</taxon>
        <taxon>Gemmatimonadota</taxon>
        <taxon>Gemmatimonadia</taxon>
        <taxon>Gemmatimonadales</taxon>
        <taxon>Gemmatimonadaceae</taxon>
        <taxon>environmental samples</taxon>
    </lineage>
</organism>
<dbReference type="CDD" id="cd07185">
    <property type="entry name" value="OmpA_C-like"/>
    <property type="match status" value="1"/>
</dbReference>